<evidence type="ECO:0000256" key="1">
    <source>
        <dbReference type="SAM" id="SignalP"/>
    </source>
</evidence>
<organism evidence="2 3">
    <name type="scientific">Macrosiphum euphorbiae</name>
    <name type="common">potato aphid</name>
    <dbReference type="NCBI Taxonomy" id="13131"/>
    <lineage>
        <taxon>Eukaryota</taxon>
        <taxon>Metazoa</taxon>
        <taxon>Ecdysozoa</taxon>
        <taxon>Arthropoda</taxon>
        <taxon>Hexapoda</taxon>
        <taxon>Insecta</taxon>
        <taxon>Pterygota</taxon>
        <taxon>Neoptera</taxon>
        <taxon>Paraneoptera</taxon>
        <taxon>Hemiptera</taxon>
        <taxon>Sternorrhyncha</taxon>
        <taxon>Aphidomorpha</taxon>
        <taxon>Aphidoidea</taxon>
        <taxon>Aphididae</taxon>
        <taxon>Macrosiphini</taxon>
        <taxon>Macrosiphum</taxon>
    </lineage>
</organism>
<feature type="signal peptide" evidence="1">
    <location>
        <begin position="1"/>
        <end position="24"/>
    </location>
</feature>
<protein>
    <submittedName>
        <fullName evidence="2">Uncharacterized protein</fullName>
    </submittedName>
</protein>
<comment type="caution">
    <text evidence="2">The sequence shown here is derived from an EMBL/GenBank/DDBJ whole genome shotgun (WGS) entry which is preliminary data.</text>
</comment>
<keyword evidence="3" id="KW-1185">Reference proteome</keyword>
<reference evidence="2 3" key="1">
    <citation type="submission" date="2023-01" db="EMBL/GenBank/DDBJ databases">
        <authorList>
            <person name="Whitehead M."/>
        </authorList>
    </citation>
    <scope>NUCLEOTIDE SEQUENCE [LARGE SCALE GENOMIC DNA]</scope>
</reference>
<proteinExistence type="predicted"/>
<sequence>MNTFKLSNILFNIVILHLIYVSESTEVLTCAEYYAKYKTLGEYYCSIYREKCIDGLFGTSDTNLPFFVQHNFTLDSTWKSVGKIIYCKSGTCHAEFTIKIEKSTQIEYGNKKSSTQSSTLGYSEAVAKAIADGVNAGFSGIGIQFRVSTETSVQSDSERSYEVTNKNGFTVLYSTSTANTVGAEEKITCDGVQNEKIFMEARTNMTRLKGNACEFICNDTWNSRLLYKCNYVDLKMYPVHNENIVIELQCNREIINLYNEL</sequence>
<evidence type="ECO:0000313" key="3">
    <source>
        <dbReference type="Proteomes" id="UP001160148"/>
    </source>
</evidence>
<evidence type="ECO:0000313" key="2">
    <source>
        <dbReference type="EMBL" id="CAI6362126.1"/>
    </source>
</evidence>
<name>A0AAV0X347_9HEMI</name>
<dbReference type="AlphaFoldDB" id="A0AAV0X347"/>
<dbReference type="Proteomes" id="UP001160148">
    <property type="component" value="Unassembled WGS sequence"/>
</dbReference>
<accession>A0AAV0X347</accession>
<gene>
    <name evidence="2" type="ORF">MEUPH1_LOCUS17230</name>
</gene>
<feature type="chain" id="PRO_5043381852" evidence="1">
    <location>
        <begin position="25"/>
        <end position="261"/>
    </location>
</feature>
<dbReference type="EMBL" id="CARXXK010000003">
    <property type="protein sequence ID" value="CAI6362126.1"/>
    <property type="molecule type" value="Genomic_DNA"/>
</dbReference>
<keyword evidence="1" id="KW-0732">Signal</keyword>